<dbReference type="OrthoDB" id="272624at2759"/>
<dbReference type="AlphaFoldDB" id="A0A2K2CWJ2"/>
<dbReference type="PROSITE" id="PS51293">
    <property type="entry name" value="SANT"/>
    <property type="match status" value="1"/>
</dbReference>
<feature type="region of interest" description="Disordered" evidence="1">
    <location>
        <begin position="359"/>
        <end position="420"/>
    </location>
</feature>
<evidence type="ECO:0000313" key="3">
    <source>
        <dbReference type="EMBL" id="PNT66400.1"/>
    </source>
</evidence>
<feature type="region of interest" description="Disordered" evidence="1">
    <location>
        <begin position="272"/>
        <end position="312"/>
    </location>
</feature>
<organism evidence="3">
    <name type="scientific">Brachypodium distachyon</name>
    <name type="common">Purple false brome</name>
    <name type="synonym">Trachynia distachya</name>
    <dbReference type="NCBI Taxonomy" id="15368"/>
    <lineage>
        <taxon>Eukaryota</taxon>
        <taxon>Viridiplantae</taxon>
        <taxon>Streptophyta</taxon>
        <taxon>Embryophyta</taxon>
        <taxon>Tracheophyta</taxon>
        <taxon>Spermatophyta</taxon>
        <taxon>Magnoliopsida</taxon>
        <taxon>Liliopsida</taxon>
        <taxon>Poales</taxon>
        <taxon>Poaceae</taxon>
        <taxon>BOP clade</taxon>
        <taxon>Pooideae</taxon>
        <taxon>Stipodae</taxon>
        <taxon>Brachypodieae</taxon>
        <taxon>Brachypodium</taxon>
    </lineage>
</organism>
<dbReference type="SUPFAM" id="SSF46689">
    <property type="entry name" value="Homeodomain-like"/>
    <property type="match status" value="1"/>
</dbReference>
<evidence type="ECO:0000313" key="5">
    <source>
        <dbReference type="Proteomes" id="UP000008810"/>
    </source>
</evidence>
<dbReference type="Gene3D" id="1.20.58.1880">
    <property type="match status" value="1"/>
</dbReference>
<feature type="compositionally biased region" description="Basic and acidic residues" evidence="1">
    <location>
        <begin position="78"/>
        <end position="87"/>
    </location>
</feature>
<reference evidence="3 4" key="1">
    <citation type="journal article" date="2010" name="Nature">
        <title>Genome sequencing and analysis of the model grass Brachypodium distachyon.</title>
        <authorList>
            <consortium name="International Brachypodium Initiative"/>
        </authorList>
    </citation>
    <scope>NUCLEOTIDE SEQUENCE [LARGE SCALE GENOMIC DNA]</scope>
    <source>
        <strain evidence="3 4">Bd21</strain>
    </source>
</reference>
<dbReference type="InterPro" id="IPR017884">
    <property type="entry name" value="SANT_dom"/>
</dbReference>
<dbReference type="GO" id="GO:0070898">
    <property type="term" value="P:RNA polymerase III preinitiation complex assembly"/>
    <property type="evidence" value="ECO:0000318"/>
    <property type="project" value="GO_Central"/>
</dbReference>
<dbReference type="GO" id="GO:0000126">
    <property type="term" value="C:transcription factor TFIIIB complex"/>
    <property type="evidence" value="ECO:0000318"/>
    <property type="project" value="GO_Central"/>
</dbReference>
<feature type="compositionally biased region" description="Basic and acidic residues" evidence="1">
    <location>
        <begin position="404"/>
        <end position="413"/>
    </location>
</feature>
<dbReference type="PANTHER" id="PTHR22929:SF0">
    <property type="entry name" value="TRANSCRIPTION FACTOR TFIIIB COMPONENT B'' HOMOLOG"/>
    <property type="match status" value="1"/>
</dbReference>
<gene>
    <name evidence="3" type="ORF">BRADI_3g11035v3</name>
</gene>
<dbReference type="EnsemblPlants" id="PNT66400">
    <property type="protein sequence ID" value="PNT66400"/>
    <property type="gene ID" value="BRADI_3g11035v3"/>
</dbReference>
<dbReference type="EMBL" id="CM000882">
    <property type="protein sequence ID" value="PNT66400.1"/>
    <property type="molecule type" value="Genomic_DNA"/>
</dbReference>
<feature type="compositionally biased region" description="Basic and acidic residues" evidence="1">
    <location>
        <begin position="290"/>
        <end position="301"/>
    </location>
</feature>
<dbReference type="CDD" id="cd00167">
    <property type="entry name" value="SANT"/>
    <property type="match status" value="1"/>
</dbReference>
<name>A0A2K2CWJ2_BRADI</name>
<dbReference type="Gramene" id="PNT66400">
    <property type="protein sequence ID" value="PNT66400"/>
    <property type="gene ID" value="BRADI_3g11035v3"/>
</dbReference>
<dbReference type="SMART" id="SM00717">
    <property type="entry name" value="SANT"/>
    <property type="match status" value="1"/>
</dbReference>
<feature type="region of interest" description="Disordered" evidence="1">
    <location>
        <begin position="54"/>
        <end position="88"/>
    </location>
</feature>
<protein>
    <recommendedName>
        <fullName evidence="2">SANT domain-containing protein</fullName>
    </recommendedName>
</protein>
<dbReference type="Proteomes" id="UP000008810">
    <property type="component" value="Chromosome 3"/>
</dbReference>
<proteinExistence type="predicted"/>
<reference evidence="4" key="3">
    <citation type="submission" date="2018-08" db="UniProtKB">
        <authorList>
            <consortium name="EnsemblPlants"/>
        </authorList>
    </citation>
    <scope>IDENTIFICATION</scope>
    <source>
        <strain evidence="4">cv. Bd21</strain>
    </source>
</reference>
<sequence length="676" mass="75927">DFGNITDDLEEVKTAAKFHLKAQAKSRKASFPSRSLSPNPCVEKTADKMIGDAAASEGILSTPSGDVLTDSAVGRVSQNEDHGHDPSEVATYQGNLLVSDTQASSSRFGVKTIDDLVDFEGMFDTNVEQEIVAKFKPKTQVKLGKVASKSRKMDQKAVASTIDVASQSKDNNRAPRHQEYIQTSDYQPSMEINNIAVDKANHESILEEPAQEEADIDANIDLESQENLINPQIDDTGQIIGEPSATAEFQPNIGRKKGKGKSVTFILRDASKGVAPADTGSERSNTITEYTDRENQYHEGESSDQAVKKQPGLDVGKLELSMKLRSRKKVVKVGISEDATDNNFDDYLEALAVEQVNDSDQEYSAGAKQKIRRKSRDSTIEESQQQNLQKEKSEVTSRGRKRASKDTEEPEKKLTRRIRQNITKEVKTLLEKPDHETDRMKLSVMHLRLLQQARERIESKTIPSGPSASNQRSQFGDLDDFDPFGENCHYGRTESYMLENATKLNYHSYMNKQTRAKWSKSDTDLFYQGLQQYGSDFAMIQQLFPDKTRDQVRQKFKTEENKHPMQVHDAVLYRSRDNLYLKQVIKQLNIEDLPRDIDTTHKQECASNEGNPGNENVLDGFMNEEENGSNWSDTEQGTHGLEIKEGESVSANVEDALMFSIGTSTTIVIKIRKYWS</sequence>
<feature type="domain" description="SANT" evidence="2">
    <location>
        <begin position="513"/>
        <end position="561"/>
    </location>
</feature>
<keyword evidence="5" id="KW-1185">Reference proteome</keyword>
<feature type="non-terminal residue" evidence="3">
    <location>
        <position position="1"/>
    </location>
</feature>
<evidence type="ECO:0000259" key="2">
    <source>
        <dbReference type="PROSITE" id="PS51293"/>
    </source>
</evidence>
<dbReference type="Pfam" id="PF15963">
    <property type="entry name" value="Myb_DNA-bind_7"/>
    <property type="match status" value="1"/>
</dbReference>
<dbReference type="InterPro" id="IPR009057">
    <property type="entry name" value="Homeodomain-like_sf"/>
</dbReference>
<dbReference type="GO" id="GO:0001156">
    <property type="term" value="F:TFIIIC-class transcription factor complex binding"/>
    <property type="evidence" value="ECO:0000318"/>
    <property type="project" value="GO_Central"/>
</dbReference>
<dbReference type="InterPro" id="IPR001005">
    <property type="entry name" value="SANT/Myb"/>
</dbReference>
<reference evidence="3" key="2">
    <citation type="submission" date="2017-06" db="EMBL/GenBank/DDBJ databases">
        <title>WGS assembly of Brachypodium distachyon.</title>
        <authorList>
            <consortium name="The International Brachypodium Initiative"/>
            <person name="Lucas S."/>
            <person name="Harmon-Smith M."/>
            <person name="Lail K."/>
            <person name="Tice H."/>
            <person name="Grimwood J."/>
            <person name="Bruce D."/>
            <person name="Barry K."/>
            <person name="Shu S."/>
            <person name="Lindquist E."/>
            <person name="Wang M."/>
            <person name="Pitluck S."/>
            <person name="Vogel J.P."/>
            <person name="Garvin D.F."/>
            <person name="Mockler T.C."/>
            <person name="Schmutz J."/>
            <person name="Rokhsar D."/>
            <person name="Bevan M.W."/>
        </authorList>
    </citation>
    <scope>NUCLEOTIDE SEQUENCE</scope>
    <source>
        <strain evidence="3">Bd21</strain>
    </source>
</reference>
<dbReference type="STRING" id="15368.A0A2K2CWJ2"/>
<accession>A0A2K2CWJ2</accession>
<dbReference type="ExpressionAtlas" id="A0A2K2CWJ2">
    <property type="expression patterns" value="baseline"/>
</dbReference>
<dbReference type="PANTHER" id="PTHR22929">
    <property type="entry name" value="RNA POLYMERASE III TRANSCRIPTION INITIATION FACTOR B"/>
    <property type="match status" value="1"/>
</dbReference>
<evidence type="ECO:0000256" key="1">
    <source>
        <dbReference type="SAM" id="MobiDB-lite"/>
    </source>
</evidence>
<dbReference type="FunFam" id="1.20.58.1880:FF:000007">
    <property type="entry name" value="Homeodomain-like superfamily protein"/>
    <property type="match status" value="1"/>
</dbReference>
<dbReference type="InterPro" id="IPR039467">
    <property type="entry name" value="TFIIIB_B''_Myb"/>
</dbReference>
<dbReference type="InParanoid" id="A0A2K2CWJ2"/>
<evidence type="ECO:0000313" key="4">
    <source>
        <dbReference type="EnsemblPlants" id="PNT66400"/>
    </source>
</evidence>